<evidence type="ECO:0008006" key="3">
    <source>
        <dbReference type="Google" id="ProtNLM"/>
    </source>
</evidence>
<dbReference type="EMBL" id="JAAOZD010000010">
    <property type="protein sequence ID" value="NIJ03313.1"/>
    <property type="molecule type" value="Genomic_DNA"/>
</dbReference>
<organism evidence="1 2">
    <name type="scientific">Paenarthrobacter ilicis</name>
    <dbReference type="NCBI Taxonomy" id="43665"/>
    <lineage>
        <taxon>Bacteria</taxon>
        <taxon>Bacillati</taxon>
        <taxon>Actinomycetota</taxon>
        <taxon>Actinomycetes</taxon>
        <taxon>Micrococcales</taxon>
        <taxon>Micrococcaceae</taxon>
        <taxon>Paenarthrobacter</taxon>
    </lineage>
</organism>
<name>A0ABX0TL57_9MICC</name>
<evidence type="ECO:0000313" key="2">
    <source>
        <dbReference type="Proteomes" id="UP000802392"/>
    </source>
</evidence>
<protein>
    <recommendedName>
        <fullName evidence="3">Small CPxCG-related zinc finger protein</fullName>
    </recommendedName>
</protein>
<dbReference type="Proteomes" id="UP000802392">
    <property type="component" value="Unassembled WGS sequence"/>
</dbReference>
<keyword evidence="2" id="KW-1185">Reference proteome</keyword>
<evidence type="ECO:0000313" key="1">
    <source>
        <dbReference type="EMBL" id="NIJ03313.1"/>
    </source>
</evidence>
<proteinExistence type="predicted"/>
<sequence length="47" mass="5012">MVRMTAYVIESAALVHRCQCCGEETGQVFCPDCAAPDEPGKSPTTAH</sequence>
<reference evidence="1 2" key="1">
    <citation type="submission" date="2020-03" db="EMBL/GenBank/DDBJ databases">
        <title>Genomic Encyclopedia of Type Strains, Phase III (KMG-III): the genomes of soil and plant-associated and newly described type strains.</title>
        <authorList>
            <person name="Whitman W."/>
        </authorList>
    </citation>
    <scope>NUCLEOTIDE SEQUENCE [LARGE SCALE GENOMIC DNA]</scope>
    <source>
        <strain evidence="1 2">CECT 4207</strain>
    </source>
</reference>
<gene>
    <name evidence="1" type="ORF">FHR86_003671</name>
</gene>
<accession>A0ABX0TL57</accession>
<dbReference type="RefSeq" id="WP_314326394.1">
    <property type="nucleotide sequence ID" value="NZ_CAUQVH010000036.1"/>
</dbReference>
<comment type="caution">
    <text evidence="1">The sequence shown here is derived from an EMBL/GenBank/DDBJ whole genome shotgun (WGS) entry which is preliminary data.</text>
</comment>